<keyword evidence="7 8" id="KW-0460">Magnesium</keyword>
<dbReference type="FunFam" id="3.30.540.10:FF:000003">
    <property type="entry name" value="Inositol-1-monophosphatase"/>
    <property type="match status" value="1"/>
</dbReference>
<proteinExistence type="inferred from homology"/>
<comment type="catalytic activity">
    <reaction evidence="1 9">
        <text>a myo-inositol phosphate + H2O = myo-inositol + phosphate</text>
        <dbReference type="Rhea" id="RHEA:24056"/>
        <dbReference type="ChEBI" id="CHEBI:15377"/>
        <dbReference type="ChEBI" id="CHEBI:17268"/>
        <dbReference type="ChEBI" id="CHEBI:43474"/>
        <dbReference type="ChEBI" id="CHEBI:84139"/>
        <dbReference type="EC" id="3.1.3.25"/>
    </reaction>
</comment>
<reference evidence="10 11" key="1">
    <citation type="submission" date="2017-08" db="EMBL/GenBank/DDBJ databases">
        <title>Fine stratification of microbial communities through a metagenomic profile of the photic zone.</title>
        <authorList>
            <person name="Haro-Moreno J.M."/>
            <person name="Lopez-Perez M."/>
            <person name="De La Torre J."/>
            <person name="Picazo A."/>
            <person name="Camacho A."/>
            <person name="Rodriguez-Valera F."/>
        </authorList>
    </citation>
    <scope>NUCLEOTIDE SEQUENCE [LARGE SCALE GENOMIC DNA]</scope>
    <source>
        <strain evidence="10">MED-G28</strain>
    </source>
</reference>
<evidence type="ECO:0000256" key="2">
    <source>
        <dbReference type="ARBA" id="ARBA00001946"/>
    </source>
</evidence>
<comment type="cofactor">
    <cofactor evidence="2 8 9">
        <name>Mg(2+)</name>
        <dbReference type="ChEBI" id="CHEBI:18420"/>
    </cofactor>
</comment>
<keyword evidence="6" id="KW-0889">Transcription antitermination</keyword>
<evidence type="ECO:0000256" key="5">
    <source>
        <dbReference type="ARBA" id="ARBA00022801"/>
    </source>
</evidence>
<comment type="caution">
    <text evidence="10">The sequence shown here is derived from an EMBL/GenBank/DDBJ whole genome shotgun (WGS) entry which is preliminary data.</text>
</comment>
<protein>
    <recommendedName>
        <fullName evidence="9">Inositol-1-monophosphatase</fullName>
        <ecNumber evidence="9">3.1.3.25</ecNumber>
    </recommendedName>
</protein>
<evidence type="ECO:0000256" key="1">
    <source>
        <dbReference type="ARBA" id="ARBA00001033"/>
    </source>
</evidence>
<dbReference type="GO" id="GO:0046872">
    <property type="term" value="F:metal ion binding"/>
    <property type="evidence" value="ECO:0007669"/>
    <property type="project" value="UniProtKB-KW"/>
</dbReference>
<dbReference type="PROSITE" id="PS00629">
    <property type="entry name" value="IMP_1"/>
    <property type="match status" value="1"/>
</dbReference>
<dbReference type="SUPFAM" id="SSF56655">
    <property type="entry name" value="Carbohydrate phosphatase"/>
    <property type="match status" value="1"/>
</dbReference>
<keyword evidence="5 9" id="KW-0378">Hydrolase</keyword>
<feature type="binding site" evidence="8">
    <location>
        <position position="93"/>
    </location>
    <ligand>
        <name>Mg(2+)</name>
        <dbReference type="ChEBI" id="CHEBI:18420"/>
        <label>2</label>
    </ligand>
</feature>
<feature type="binding site" evidence="8">
    <location>
        <position position="216"/>
    </location>
    <ligand>
        <name>Mg(2+)</name>
        <dbReference type="ChEBI" id="CHEBI:18420"/>
        <label>1</label>
        <note>catalytic</note>
    </ligand>
</feature>
<organism evidence="10 11">
    <name type="scientific">OM182 bacterium MED-G28</name>
    <dbReference type="NCBI Taxonomy" id="1986256"/>
    <lineage>
        <taxon>Bacteria</taxon>
        <taxon>Pseudomonadati</taxon>
        <taxon>Pseudomonadota</taxon>
        <taxon>Gammaproteobacteria</taxon>
        <taxon>OMG group</taxon>
        <taxon>OM182 clade</taxon>
    </lineage>
</organism>
<dbReference type="GO" id="GO:0007165">
    <property type="term" value="P:signal transduction"/>
    <property type="evidence" value="ECO:0007669"/>
    <property type="project" value="TreeGrafter"/>
</dbReference>
<evidence type="ECO:0000256" key="9">
    <source>
        <dbReference type="RuleBase" id="RU364068"/>
    </source>
</evidence>
<dbReference type="PANTHER" id="PTHR20854:SF4">
    <property type="entry name" value="INOSITOL-1-MONOPHOSPHATASE-RELATED"/>
    <property type="match status" value="1"/>
</dbReference>
<sequence length="279" mass="30807">MEMDLQEVQTFAIAIAEQAGEIVCKKRLEAKLSHEFKYGNELVTNADLAADKFISEEISKRYGSHLILSEELSPDIGNLQEIQESVWIVDPIDGTVNFAHGHNQSAISIAYVEQQQVKIGVVYNPFTKEMFSALKGGGAFLNDSPIRIVNEPALDRAIIATGFPYEKSNLEPMIQRLRVVLHHCADIRRLGSAALDICWVAAGRLDGYYESLCIWDFAAARLIAKEAGAECGHFSDVPEGIDPQFHPDDLLIANPVLYPELKRILGSAAEKETPLKSLG</sequence>
<dbReference type="InterPro" id="IPR020550">
    <property type="entry name" value="Inositol_monophosphatase_CS"/>
</dbReference>
<dbReference type="PROSITE" id="PS00630">
    <property type="entry name" value="IMP_2"/>
    <property type="match status" value="1"/>
</dbReference>
<evidence type="ECO:0000256" key="4">
    <source>
        <dbReference type="ARBA" id="ARBA00022723"/>
    </source>
</evidence>
<dbReference type="GO" id="GO:0031564">
    <property type="term" value="P:transcription antitermination"/>
    <property type="evidence" value="ECO:0007669"/>
    <property type="project" value="UniProtKB-KW"/>
</dbReference>
<dbReference type="Gene3D" id="3.40.190.80">
    <property type="match status" value="1"/>
</dbReference>
<gene>
    <name evidence="10" type="ORF">CNF02_02715</name>
</gene>
<dbReference type="PANTHER" id="PTHR20854">
    <property type="entry name" value="INOSITOL MONOPHOSPHATASE"/>
    <property type="match status" value="1"/>
</dbReference>
<dbReference type="Gene3D" id="3.30.540.10">
    <property type="entry name" value="Fructose-1,6-Bisphosphatase, subunit A, domain 1"/>
    <property type="match status" value="1"/>
</dbReference>
<feature type="binding site" evidence="8">
    <location>
        <position position="90"/>
    </location>
    <ligand>
        <name>Mg(2+)</name>
        <dbReference type="ChEBI" id="CHEBI:18420"/>
        <label>2</label>
    </ligand>
</feature>
<keyword evidence="4 8" id="KW-0479">Metal-binding</keyword>
<accession>A0A2A5WEJ1</accession>
<feature type="binding site" evidence="8">
    <location>
        <position position="70"/>
    </location>
    <ligand>
        <name>Mg(2+)</name>
        <dbReference type="ChEBI" id="CHEBI:18420"/>
        <label>1</label>
        <note>catalytic</note>
    </ligand>
</feature>
<dbReference type="Proteomes" id="UP000219329">
    <property type="component" value="Unassembled WGS sequence"/>
</dbReference>
<evidence type="ECO:0000256" key="7">
    <source>
        <dbReference type="ARBA" id="ARBA00022842"/>
    </source>
</evidence>
<dbReference type="Pfam" id="PF00459">
    <property type="entry name" value="Inositol_P"/>
    <property type="match status" value="1"/>
</dbReference>
<comment type="similarity">
    <text evidence="3 9">Belongs to the inositol monophosphatase superfamily.</text>
</comment>
<dbReference type="InterPro" id="IPR020583">
    <property type="entry name" value="Inositol_monoP_metal-BS"/>
</dbReference>
<dbReference type="EMBL" id="NTJZ01000002">
    <property type="protein sequence ID" value="PDH34955.1"/>
    <property type="molecule type" value="Genomic_DNA"/>
</dbReference>
<evidence type="ECO:0000256" key="8">
    <source>
        <dbReference type="PIRSR" id="PIRSR600760-2"/>
    </source>
</evidence>
<dbReference type="EC" id="3.1.3.25" evidence="9"/>
<dbReference type="InterPro" id="IPR000760">
    <property type="entry name" value="Inositol_monophosphatase-like"/>
</dbReference>
<dbReference type="GO" id="GO:0006020">
    <property type="term" value="P:inositol metabolic process"/>
    <property type="evidence" value="ECO:0007669"/>
    <property type="project" value="TreeGrafter"/>
</dbReference>
<evidence type="ECO:0000313" key="11">
    <source>
        <dbReference type="Proteomes" id="UP000219329"/>
    </source>
</evidence>
<keyword evidence="6" id="KW-0804">Transcription</keyword>
<name>A0A2A5WEJ1_9GAMM</name>
<dbReference type="GO" id="GO:0008934">
    <property type="term" value="F:inositol monophosphate 1-phosphatase activity"/>
    <property type="evidence" value="ECO:0007669"/>
    <property type="project" value="InterPro"/>
</dbReference>
<keyword evidence="6" id="KW-0805">Transcription regulation</keyword>
<dbReference type="GO" id="GO:0046854">
    <property type="term" value="P:phosphatidylinositol phosphate biosynthetic process"/>
    <property type="evidence" value="ECO:0007669"/>
    <property type="project" value="InterPro"/>
</dbReference>
<dbReference type="AlphaFoldDB" id="A0A2A5WEJ1"/>
<dbReference type="CDD" id="cd01639">
    <property type="entry name" value="IMPase"/>
    <property type="match status" value="1"/>
</dbReference>
<dbReference type="InterPro" id="IPR033942">
    <property type="entry name" value="IMPase"/>
</dbReference>
<feature type="binding site" evidence="8">
    <location>
        <position position="92"/>
    </location>
    <ligand>
        <name>Mg(2+)</name>
        <dbReference type="ChEBI" id="CHEBI:18420"/>
        <label>1</label>
        <note>catalytic</note>
    </ligand>
</feature>
<evidence type="ECO:0000256" key="6">
    <source>
        <dbReference type="ARBA" id="ARBA00022814"/>
    </source>
</evidence>
<evidence type="ECO:0000256" key="3">
    <source>
        <dbReference type="ARBA" id="ARBA00009759"/>
    </source>
</evidence>
<dbReference type="PRINTS" id="PR00377">
    <property type="entry name" value="IMPHPHTASES"/>
</dbReference>
<evidence type="ECO:0000313" key="10">
    <source>
        <dbReference type="EMBL" id="PDH34955.1"/>
    </source>
</evidence>